<feature type="transmembrane region" description="Helical" evidence="1">
    <location>
        <begin position="73"/>
        <end position="92"/>
    </location>
</feature>
<dbReference type="Proteomes" id="UP000202420">
    <property type="component" value="Segment"/>
</dbReference>
<sequence>MLLKYARKYYILFTHFDSSESSSFSISSRKTMIFFLYLPMMSFVSSVGCSSLKMFPVRLQYIQLLVSSDVGAWLWTSPGIMAASCNWLSFFLSAKSFTIWMAASAHAISAKISMESSCC</sequence>
<protein>
    <submittedName>
        <fullName evidence="2">Uncharacterized protein z648L</fullName>
    </submittedName>
</protein>
<dbReference type="EMBL" id="EF101928">
    <property type="protein sequence ID" value="ABT16782.1"/>
    <property type="molecule type" value="Genomic_DNA"/>
</dbReference>
<keyword evidence="1" id="KW-0812">Transmembrane</keyword>
<feature type="transmembrane region" description="Helical" evidence="1">
    <location>
        <begin position="32"/>
        <end position="53"/>
    </location>
</feature>
<reference evidence="2 3" key="1">
    <citation type="submission" date="2006-09" db="EMBL/GenBank/DDBJ databases">
        <title>Sequence and annotation of the 288-kb ATCV-1 virus that infects an endosymbiotic Chlorella strain of the heliozoon Acanthocystis turfacea.</title>
        <authorList>
            <person name="Fitzgerald L.A."/>
            <person name="Graves M.V."/>
            <person name="Li X."/>
            <person name="Pfitzner A.J.P."/>
            <person name="Hartigan J."/>
            <person name="Van Etten J.L."/>
        </authorList>
    </citation>
    <scope>NUCLEOTIDE SEQUENCE [LARGE SCALE GENOMIC DNA]</scope>
    <source>
        <strain evidence="2 3">ATCV-1</strain>
    </source>
</reference>
<evidence type="ECO:0000256" key="1">
    <source>
        <dbReference type="SAM" id="Phobius"/>
    </source>
</evidence>
<organism evidence="2 3">
    <name type="scientific">Chlorovirus heliozoae</name>
    <dbReference type="NCBI Taxonomy" id="322019"/>
    <lineage>
        <taxon>Viruses</taxon>
        <taxon>Varidnaviria</taxon>
        <taxon>Bamfordvirae</taxon>
        <taxon>Nucleocytoviricota</taxon>
        <taxon>Megaviricetes</taxon>
        <taxon>Algavirales</taxon>
        <taxon>Phycodnaviridae</taxon>
        <taxon>Chlorovirus</taxon>
    </lineage>
</organism>
<keyword evidence="3" id="KW-1185">Reference proteome</keyword>
<dbReference type="GeneID" id="5470408"/>
<keyword evidence="1" id="KW-0472">Membrane</keyword>
<proteinExistence type="predicted"/>
<gene>
    <name evidence="2" type="primary">z648L</name>
    <name evidence="2" type="ORF">ATCV1_z648L</name>
</gene>
<dbReference type="KEGG" id="vg:5470408"/>
<evidence type="ECO:0000313" key="3">
    <source>
        <dbReference type="Proteomes" id="UP000202420"/>
    </source>
</evidence>
<name>A7K9Q8_9PHYC</name>
<dbReference type="RefSeq" id="YP_001427129.1">
    <property type="nucleotide sequence ID" value="NC_008724.1"/>
</dbReference>
<keyword evidence="1" id="KW-1133">Transmembrane helix</keyword>
<accession>A7K9Q8</accession>
<evidence type="ECO:0000313" key="2">
    <source>
        <dbReference type="EMBL" id="ABT16782.1"/>
    </source>
</evidence>